<gene>
    <name evidence="1" type="ordered locus">BURPS1106A_0977</name>
</gene>
<dbReference type="KEGG" id="bpl:BURPS1106A_0977"/>
<evidence type="ECO:0000313" key="2">
    <source>
        <dbReference type="Proteomes" id="UP000006738"/>
    </source>
</evidence>
<evidence type="ECO:0000313" key="1">
    <source>
        <dbReference type="EMBL" id="ABN88985.1"/>
    </source>
</evidence>
<dbReference type="EMBL" id="CP000572">
    <property type="protein sequence ID" value="ABN88985.1"/>
    <property type="molecule type" value="Genomic_DNA"/>
</dbReference>
<dbReference type="AlphaFoldDB" id="A3NSD7"/>
<accession>A3NSD7</accession>
<dbReference type="HOGENOM" id="CLU_3197099_0_0_4"/>
<dbReference type="Proteomes" id="UP000006738">
    <property type="component" value="Chromosome I"/>
</dbReference>
<sequence length="45" mass="4566">MHPHLLSPGGAVAPNPVPCKVQPCRSAGIARTAGPKEKTPPARGL</sequence>
<organism evidence="1 2">
    <name type="scientific">Burkholderia pseudomallei (strain 1106a)</name>
    <dbReference type="NCBI Taxonomy" id="357348"/>
    <lineage>
        <taxon>Bacteria</taxon>
        <taxon>Pseudomonadati</taxon>
        <taxon>Pseudomonadota</taxon>
        <taxon>Betaproteobacteria</taxon>
        <taxon>Burkholderiales</taxon>
        <taxon>Burkholderiaceae</taxon>
        <taxon>Burkholderia</taxon>
        <taxon>pseudomallei group</taxon>
    </lineage>
</organism>
<reference evidence="1 2" key="1">
    <citation type="submission" date="2007-02" db="EMBL/GenBank/DDBJ databases">
        <authorList>
            <person name="DeShazer D."/>
            <person name="Woods D.E."/>
            <person name="Nierman W.C."/>
        </authorList>
    </citation>
    <scope>NUCLEOTIDE SEQUENCE [LARGE SCALE GENOMIC DNA]</scope>
    <source>
        <strain evidence="1 2">1106a</strain>
    </source>
</reference>
<proteinExistence type="predicted"/>
<name>A3NSD7_BURP0</name>
<protein>
    <submittedName>
        <fullName evidence="1">Uncharacterized protein</fullName>
    </submittedName>
</protein>